<dbReference type="PANTHER" id="PTHR15696">
    <property type="entry name" value="SMG-7 SUPPRESSOR WITH MORPHOLOGICAL EFFECT ON GENITALIA PROTEIN 7"/>
    <property type="match status" value="1"/>
</dbReference>
<organism evidence="5 6">
    <name type="scientific">Clitoria ternatea</name>
    <name type="common">Butterfly pea</name>
    <dbReference type="NCBI Taxonomy" id="43366"/>
    <lineage>
        <taxon>Eukaryota</taxon>
        <taxon>Viridiplantae</taxon>
        <taxon>Streptophyta</taxon>
        <taxon>Embryophyta</taxon>
        <taxon>Tracheophyta</taxon>
        <taxon>Spermatophyta</taxon>
        <taxon>Magnoliopsida</taxon>
        <taxon>eudicotyledons</taxon>
        <taxon>Gunneridae</taxon>
        <taxon>Pentapetalae</taxon>
        <taxon>rosids</taxon>
        <taxon>fabids</taxon>
        <taxon>Fabales</taxon>
        <taxon>Fabaceae</taxon>
        <taxon>Papilionoideae</taxon>
        <taxon>50 kb inversion clade</taxon>
        <taxon>NPAAA clade</taxon>
        <taxon>indigoferoid/millettioid clade</taxon>
        <taxon>Phaseoleae</taxon>
        <taxon>Clitoria</taxon>
    </lineage>
</organism>
<evidence type="ECO:0000313" key="6">
    <source>
        <dbReference type="Proteomes" id="UP001359559"/>
    </source>
</evidence>
<reference evidence="5 6" key="1">
    <citation type="submission" date="2024-01" db="EMBL/GenBank/DDBJ databases">
        <title>The genomes of 5 underutilized Papilionoideae crops provide insights into root nodulation and disease resistance.</title>
        <authorList>
            <person name="Yuan L."/>
        </authorList>
    </citation>
    <scope>NUCLEOTIDE SEQUENCE [LARGE SCALE GENOMIC DNA]</scope>
    <source>
        <strain evidence="5">LY-2023</strain>
        <tissue evidence="5">Leaf</tissue>
    </source>
</reference>
<feature type="region of interest" description="Disordered" evidence="2">
    <location>
        <begin position="891"/>
        <end position="927"/>
    </location>
</feature>
<gene>
    <name evidence="5" type="ORF">RJT34_11084</name>
</gene>
<evidence type="ECO:0000259" key="4">
    <source>
        <dbReference type="Pfam" id="PF10374"/>
    </source>
</evidence>
<dbReference type="Pfam" id="PF10373">
    <property type="entry name" value="EST1_DNA_bind"/>
    <property type="match status" value="1"/>
</dbReference>
<evidence type="ECO:0000259" key="3">
    <source>
        <dbReference type="Pfam" id="PF10373"/>
    </source>
</evidence>
<feature type="compositionally biased region" description="Polar residues" evidence="2">
    <location>
        <begin position="891"/>
        <end position="906"/>
    </location>
</feature>
<dbReference type="SUPFAM" id="SSF48452">
    <property type="entry name" value="TPR-like"/>
    <property type="match status" value="1"/>
</dbReference>
<accession>A0AAN9PJ94</accession>
<dbReference type="Gene3D" id="1.25.40.10">
    <property type="entry name" value="Tetratricopeptide repeat domain"/>
    <property type="match status" value="1"/>
</dbReference>
<dbReference type="Pfam" id="PF10374">
    <property type="entry name" value="EST1"/>
    <property type="match status" value="1"/>
</dbReference>
<feature type="region of interest" description="Disordered" evidence="2">
    <location>
        <begin position="825"/>
        <end position="859"/>
    </location>
</feature>
<dbReference type="GO" id="GO:0005697">
    <property type="term" value="C:telomerase holoenzyme complex"/>
    <property type="evidence" value="ECO:0007669"/>
    <property type="project" value="TreeGrafter"/>
</dbReference>
<feature type="domain" description="Telomerase activating protein Est1-like N-terminal" evidence="4">
    <location>
        <begin position="70"/>
        <end position="190"/>
    </location>
</feature>
<dbReference type="InterPro" id="IPR019458">
    <property type="entry name" value="Est1-like_N"/>
</dbReference>
<evidence type="ECO:0008006" key="7">
    <source>
        <dbReference type="Google" id="ProtNLM"/>
    </source>
</evidence>
<comment type="caution">
    <text evidence="5">The sequence shown here is derived from an EMBL/GenBank/DDBJ whole genome shotgun (WGS) entry which is preliminary data.</text>
</comment>
<protein>
    <recommendedName>
        <fullName evidence="7">Protein SMG7</fullName>
    </recommendedName>
</protein>
<dbReference type="InterPro" id="IPR011990">
    <property type="entry name" value="TPR-like_helical_dom_sf"/>
</dbReference>
<dbReference type="InterPro" id="IPR018834">
    <property type="entry name" value="DNA/RNA-bd_Est1-type"/>
</dbReference>
<sequence>MMIVEMDKMSAPSPQGRVQYLYEKNLELEKKRRKSAQARIPSDPNAWPQMRENYEAIILEDHTFSEQHNIECALWQLHYKRIEELRAYINAALTSSKSSQGGKDQVRPDQITKIRLQFKAFLSEATGFYHDLIMKIRAKYGLPLGYFEDSKNQIVMEKDGKKSAEMKKGLISCHRSLIYLGDLARYKGLYGKGDSIKREFAAASSYYLQAASIWPSSGNPHHQLAILASYSADELTAIYRYFRSLAVDNPFTTARDNLIVAFEKNRQSYSQLSGKALAVKESSGQVAVSGRRITMQAKPVSKDIGEESCPRKEGASNLQDTYKSLCTRLVRLSGILFTRTSLETFTEVLSLVRAGLHELLPSGQDEVLNFGMDTIENRLAIVRIVSIIIFTVHNANKESESQTYAEIVQHAVLLQHAFMAAFELMGLMVEKCGQLRDASCSYLLPGILVFLEWLACHTDLAAGNGVNVNQATVRSKFWNCCIFFLNKLLSVGSMSIEDNEEDTCFNNMSRYEEGETENRLALWEDFELRGFVPLLPAQSILDFSRKHSFGSDGEKEQKARVKRILAAGKALANVVRIDQQMIYFDSKGKKFVIGIQPQMLDDFVISSHSGTPNTENLLKVNIGVEKTKVGIGCPNHHQYMEGEEDDEVIVFKPIVPEKRAVVAVASSQAMLEGLETVPTASGRDIKFNGNSISIPLIDANHQKNLPASGNAMVPQHPQPVQLLSSRWLEEEISLANSLKGLRFMENGHLRKPDLPLQGSVAISNHAAVTVPIRQSVSAGTNVFYGHGLSEAEDFAISSKVDAVAFSGVFTDNTVVKTSPNLQIGLKKSPVSRPSRRHLGPPPGFSHVPPKQGIEPTVSDSISGNPIMDDYCWLDGYQLSASTKGLGPNGFLTHSKSNSHQGSTNGLDGTVSFPFPGKQIPPTLQVDT</sequence>
<dbReference type="GO" id="GO:0000184">
    <property type="term" value="P:nuclear-transcribed mRNA catabolic process, nonsense-mediated decay"/>
    <property type="evidence" value="ECO:0007669"/>
    <property type="project" value="TreeGrafter"/>
</dbReference>
<dbReference type="GO" id="GO:0042162">
    <property type="term" value="F:telomeric DNA binding"/>
    <property type="evidence" value="ECO:0007669"/>
    <property type="project" value="TreeGrafter"/>
</dbReference>
<dbReference type="AlphaFoldDB" id="A0AAN9PJ94"/>
<evidence type="ECO:0000256" key="2">
    <source>
        <dbReference type="SAM" id="MobiDB-lite"/>
    </source>
</evidence>
<dbReference type="GO" id="GO:0070034">
    <property type="term" value="F:telomerase RNA binding"/>
    <property type="evidence" value="ECO:0007669"/>
    <property type="project" value="TreeGrafter"/>
</dbReference>
<evidence type="ECO:0000313" key="5">
    <source>
        <dbReference type="EMBL" id="KAK7300243.1"/>
    </source>
</evidence>
<keyword evidence="1" id="KW-0677">Repeat</keyword>
<dbReference type="FunFam" id="1.25.40.10:FF:000225">
    <property type="entry name" value="Protein SMG7"/>
    <property type="match status" value="1"/>
</dbReference>
<name>A0AAN9PJ94_CLITE</name>
<evidence type="ECO:0000256" key="1">
    <source>
        <dbReference type="ARBA" id="ARBA00022737"/>
    </source>
</evidence>
<feature type="domain" description="DNA/RNA-binding" evidence="3">
    <location>
        <begin position="203"/>
        <end position="536"/>
    </location>
</feature>
<proteinExistence type="predicted"/>
<dbReference type="PANTHER" id="PTHR15696:SF35">
    <property type="entry name" value="NONSENSE-MEDIATED MRNA DECAY FACTOR SMG7"/>
    <property type="match status" value="1"/>
</dbReference>
<dbReference type="Proteomes" id="UP001359559">
    <property type="component" value="Unassembled WGS sequence"/>
</dbReference>
<keyword evidence="6" id="KW-1185">Reference proteome</keyword>
<dbReference type="EMBL" id="JAYKXN010000003">
    <property type="protein sequence ID" value="KAK7300243.1"/>
    <property type="molecule type" value="Genomic_DNA"/>
</dbReference>
<dbReference type="InterPro" id="IPR045153">
    <property type="entry name" value="Est1/Ebs1-like"/>
</dbReference>